<organism evidence="2 3">
    <name type="scientific">Araneus ventricosus</name>
    <name type="common">Orbweaver spider</name>
    <name type="synonym">Epeira ventricosa</name>
    <dbReference type="NCBI Taxonomy" id="182803"/>
    <lineage>
        <taxon>Eukaryota</taxon>
        <taxon>Metazoa</taxon>
        <taxon>Ecdysozoa</taxon>
        <taxon>Arthropoda</taxon>
        <taxon>Chelicerata</taxon>
        <taxon>Arachnida</taxon>
        <taxon>Araneae</taxon>
        <taxon>Araneomorphae</taxon>
        <taxon>Entelegynae</taxon>
        <taxon>Araneoidea</taxon>
        <taxon>Araneidae</taxon>
        <taxon>Araneus</taxon>
    </lineage>
</organism>
<reference evidence="2 3" key="1">
    <citation type="journal article" date="2019" name="Sci. Rep.">
        <title>Orb-weaving spider Araneus ventricosus genome elucidates the spidroin gene catalogue.</title>
        <authorList>
            <person name="Kono N."/>
            <person name="Nakamura H."/>
            <person name="Ohtoshi R."/>
            <person name="Moran D.A.P."/>
            <person name="Shinohara A."/>
            <person name="Yoshida Y."/>
            <person name="Fujiwara M."/>
            <person name="Mori M."/>
            <person name="Tomita M."/>
            <person name="Arakawa K."/>
        </authorList>
    </citation>
    <scope>NUCLEOTIDE SEQUENCE [LARGE SCALE GENOMIC DNA]</scope>
</reference>
<dbReference type="EMBL" id="BGPR01011549">
    <property type="protein sequence ID" value="GBN51838.1"/>
    <property type="molecule type" value="Genomic_DNA"/>
</dbReference>
<feature type="region of interest" description="Disordered" evidence="1">
    <location>
        <begin position="1"/>
        <end position="39"/>
    </location>
</feature>
<evidence type="ECO:0000256" key="1">
    <source>
        <dbReference type="SAM" id="MobiDB-lite"/>
    </source>
</evidence>
<keyword evidence="3" id="KW-1185">Reference proteome</keyword>
<feature type="compositionally biased region" description="Basic and acidic residues" evidence="1">
    <location>
        <begin position="18"/>
        <end position="27"/>
    </location>
</feature>
<accession>A0A4Y2PIN9</accession>
<evidence type="ECO:0000313" key="3">
    <source>
        <dbReference type="Proteomes" id="UP000499080"/>
    </source>
</evidence>
<dbReference type="AlphaFoldDB" id="A0A4Y2PIN9"/>
<name>A0A4Y2PIN9_ARAVE</name>
<protein>
    <submittedName>
        <fullName evidence="2">Uncharacterized protein</fullName>
    </submittedName>
</protein>
<sequence>MGKGHLSQKGKSQNEGVKLSEESRAEGKGLISKTGGGLGTVARGECSDRLCRLNGASMNGPPNWNNALQMDFIIAPNSELQIDWKTPFKNVLLLPNTHFAKFMQNKISPNQQYQNSETSEGIKLNLKFRPTR</sequence>
<evidence type="ECO:0000313" key="2">
    <source>
        <dbReference type="EMBL" id="GBN51838.1"/>
    </source>
</evidence>
<comment type="caution">
    <text evidence="2">The sequence shown here is derived from an EMBL/GenBank/DDBJ whole genome shotgun (WGS) entry which is preliminary data.</text>
</comment>
<gene>
    <name evidence="2" type="ORF">AVEN_30256_1</name>
</gene>
<proteinExistence type="predicted"/>
<dbReference type="Proteomes" id="UP000499080">
    <property type="component" value="Unassembled WGS sequence"/>
</dbReference>